<comment type="similarity">
    <text evidence="11 13">Belongs to the RecA family. RadA subfamily.</text>
</comment>
<comment type="function">
    <text evidence="11">Plays a role in repairing double-strand DNA breaks, probably involving stabilizing or processing branched DNA or blocked replication forks.</text>
</comment>
<evidence type="ECO:0000256" key="12">
    <source>
        <dbReference type="NCBIfam" id="TIGR00416"/>
    </source>
</evidence>
<dbReference type="Gene3D" id="3.30.230.10">
    <property type="match status" value="1"/>
</dbReference>
<dbReference type="AlphaFoldDB" id="A0A6V7RQC8"/>
<dbReference type="Pfam" id="PF13541">
    <property type="entry name" value="ChlI"/>
    <property type="match status" value="1"/>
</dbReference>
<keyword evidence="19" id="KW-1185">Reference proteome</keyword>
<evidence type="ECO:0000256" key="9">
    <source>
        <dbReference type="ARBA" id="ARBA00023125"/>
    </source>
</evidence>
<evidence type="ECO:0000256" key="2">
    <source>
        <dbReference type="ARBA" id="ARBA00022741"/>
    </source>
</evidence>
<dbReference type="GO" id="GO:0005829">
    <property type="term" value="C:cytosol"/>
    <property type="evidence" value="ECO:0007669"/>
    <property type="project" value="TreeGrafter"/>
</dbReference>
<dbReference type="InterPro" id="IPR020588">
    <property type="entry name" value="RecA_ATP-bd"/>
</dbReference>
<dbReference type="Proteomes" id="UP000534001">
    <property type="component" value="Unassembled WGS sequence"/>
</dbReference>
<keyword evidence="5 16" id="KW-0378">Hydrolase</keyword>
<evidence type="ECO:0000256" key="3">
    <source>
        <dbReference type="ARBA" id="ARBA00022763"/>
    </source>
</evidence>
<sequence length="459" mass="50142">MAKAKVSFECMACGYESPKWMGKCPNCGAWNQLEEKIVHKESTPGRGTLGKTASDDRSRATKLTTIKKQDTPRTTTRSGEFDRVLGGGIVNGSLILIGGDPGIGKSTILLQTALILAENHNVLYVSGEESLEQIKMRADRITEKPSDLTVFCETNLLYIHDEIKRMKPDFLIIDSIQTVFHPDVASAPGSVAQVRESTQSIMNIAKGNNIATFIVGHVTKDGQIAGPRLLEHMVDTVLYFEGDQHHSYRILRAVKNRFGSTNEMGIFEMKAKGLEEVLNPSEIFLEERSKNAPGSAIVATMEGTRSMLVEVQSLVTPTHFHNPRRMATGVDTNRLSLLMAVLEKSEGLLMQQHDAYIKVAGGVKLDEPAVDLSVIISIASSFQNIAVRGDDCFIGEVGLTGEIRRVTKIEQRLQEAAKLGFKRAIVPASNLSGVDVPAGIEAIGVKTLKQAIKHAQHKD</sequence>
<dbReference type="EMBL" id="JACHFF010000003">
    <property type="protein sequence ID" value="MBB6423852.1"/>
    <property type="molecule type" value="Genomic_DNA"/>
</dbReference>
<comment type="function">
    <text evidence="13">DNA-dependent ATPase involved in processing of recombination intermediates, plays a role in repairing DNA breaks. Stimulates the branch migration of RecA-mediated strand transfer reactions, allowing the 3' invading strand to extend heteroduplex DNA faster. Binds ssDNA in the presence of ADP but not other nucleotides, has ATPase activity that is stimulated by ssDNA and various branched DNA structures, but inhibited by SSB. Does not have RecA's homology-searching function.</text>
</comment>
<dbReference type="GO" id="GO:0008270">
    <property type="term" value="F:zinc ion binding"/>
    <property type="evidence" value="ECO:0007669"/>
    <property type="project" value="UniProtKB-KW"/>
</dbReference>
<dbReference type="NCBIfam" id="TIGR00416">
    <property type="entry name" value="sms"/>
    <property type="match status" value="1"/>
</dbReference>
<keyword evidence="8 11" id="KW-0346">Stress response</keyword>
<reference evidence="17 19" key="2">
    <citation type="submission" date="2020-08" db="EMBL/GenBank/DDBJ databases">
        <title>Genomic Encyclopedia of Type Strains, Phase IV (KMG-IV): sequencing the most valuable type-strain genomes for metagenomic binning, comparative biology and taxonomic classification.</title>
        <authorList>
            <person name="Goeker M."/>
        </authorList>
    </citation>
    <scope>NUCLEOTIDE SEQUENCE [LARGE SCALE GENOMIC DNA]</scope>
    <source>
        <strain evidence="17 19">DSM 22419</strain>
    </source>
</reference>
<keyword evidence="3 11" id="KW-0227">DNA damage</keyword>
<evidence type="ECO:0000256" key="10">
    <source>
        <dbReference type="ARBA" id="ARBA00023204"/>
    </source>
</evidence>
<dbReference type="GO" id="GO:0000725">
    <property type="term" value="P:recombinational repair"/>
    <property type="evidence" value="ECO:0007669"/>
    <property type="project" value="UniProtKB-UniRule"/>
</dbReference>
<dbReference type="InterPro" id="IPR041166">
    <property type="entry name" value="Rubredoxin_2"/>
</dbReference>
<dbReference type="InterPro" id="IPR003593">
    <property type="entry name" value="AAA+_ATPase"/>
</dbReference>
<dbReference type="EMBL" id="CAJEWA010000006">
    <property type="protein sequence ID" value="CAD2080729.1"/>
    <property type="molecule type" value="Genomic_DNA"/>
</dbReference>
<dbReference type="InterPro" id="IPR027417">
    <property type="entry name" value="P-loop_NTPase"/>
</dbReference>
<evidence type="ECO:0000256" key="13">
    <source>
        <dbReference type="RuleBase" id="RU003555"/>
    </source>
</evidence>
<feature type="short sequence motif" description="RadA KNRFG motif" evidence="11">
    <location>
        <begin position="255"/>
        <end position="259"/>
    </location>
</feature>
<dbReference type="Gene3D" id="3.40.50.300">
    <property type="entry name" value="P-loop containing nucleotide triphosphate hydrolases"/>
    <property type="match status" value="1"/>
</dbReference>
<dbReference type="PANTHER" id="PTHR32472">
    <property type="entry name" value="DNA REPAIR PROTEIN RADA"/>
    <property type="match status" value="1"/>
</dbReference>
<keyword evidence="7 11" id="KW-0067">ATP-binding</keyword>
<dbReference type="Pfam" id="PF13481">
    <property type="entry name" value="AAA_25"/>
    <property type="match status" value="1"/>
</dbReference>
<protein>
    <recommendedName>
        <fullName evidence="11 12">DNA repair protein RadA</fullName>
    </recommendedName>
</protein>
<evidence type="ECO:0000256" key="7">
    <source>
        <dbReference type="ARBA" id="ARBA00022840"/>
    </source>
</evidence>
<dbReference type="PROSITE" id="PS50162">
    <property type="entry name" value="RECA_2"/>
    <property type="match status" value="1"/>
</dbReference>
<keyword evidence="9 11" id="KW-0238">DNA-binding</keyword>
<dbReference type="GO" id="GO:0005524">
    <property type="term" value="F:ATP binding"/>
    <property type="evidence" value="ECO:0007669"/>
    <property type="project" value="UniProtKB-UniRule"/>
</dbReference>
<evidence type="ECO:0000313" key="19">
    <source>
        <dbReference type="Proteomes" id="UP000545588"/>
    </source>
</evidence>
<dbReference type="HAMAP" id="MF_01498">
    <property type="entry name" value="RadA_bact"/>
    <property type="match status" value="1"/>
</dbReference>
<feature type="region of interest" description="Lon-protease-like" evidence="11">
    <location>
        <begin position="354"/>
        <end position="459"/>
    </location>
</feature>
<evidence type="ECO:0000256" key="11">
    <source>
        <dbReference type="HAMAP-Rule" id="MF_01498"/>
    </source>
</evidence>
<keyword evidence="10 11" id="KW-0234">DNA repair</keyword>
<keyword evidence="2 11" id="KW-0547">Nucleotide-binding</keyword>
<keyword evidence="1 11" id="KW-0479">Metal-binding</keyword>
<dbReference type="Proteomes" id="UP000545588">
    <property type="component" value="Unassembled WGS sequence"/>
</dbReference>
<dbReference type="SUPFAM" id="SSF52540">
    <property type="entry name" value="P-loop containing nucleoside triphosphate hydrolases"/>
    <property type="match status" value="1"/>
</dbReference>
<dbReference type="GO" id="GO:0016787">
    <property type="term" value="F:hydrolase activity"/>
    <property type="evidence" value="ECO:0007669"/>
    <property type="project" value="UniProtKB-KW"/>
</dbReference>
<gene>
    <name evidence="11 16" type="primary">radA</name>
    <name evidence="17" type="ORF">HNR41_001829</name>
    <name evidence="16" type="ORF">JEOCOQ751_01814</name>
</gene>
<dbReference type="CDD" id="cd01121">
    <property type="entry name" value="RadA_SMS_N"/>
    <property type="match status" value="1"/>
</dbReference>
<proteinExistence type="inferred from homology"/>
<reference evidence="16 18" key="1">
    <citation type="submission" date="2020-07" db="EMBL/GenBank/DDBJ databases">
        <authorList>
            <person name="Criscuolo A."/>
        </authorList>
    </citation>
    <scope>NUCLEOTIDE SEQUENCE [LARGE SCALE GENOMIC DNA]</scope>
    <source>
        <strain evidence="16">CIP111751</strain>
    </source>
</reference>
<dbReference type="FunFam" id="3.40.50.300:FF:000050">
    <property type="entry name" value="DNA repair protein RadA"/>
    <property type="match status" value="1"/>
</dbReference>
<dbReference type="FunFam" id="3.30.230.10:FF:000031">
    <property type="entry name" value="DNA repair protein RadA"/>
    <property type="match status" value="1"/>
</dbReference>
<evidence type="ECO:0000313" key="16">
    <source>
        <dbReference type="EMBL" id="CAD2080729.1"/>
    </source>
</evidence>
<evidence type="ECO:0000313" key="17">
    <source>
        <dbReference type="EMBL" id="MBB6423852.1"/>
    </source>
</evidence>
<evidence type="ECO:0000256" key="6">
    <source>
        <dbReference type="ARBA" id="ARBA00022833"/>
    </source>
</evidence>
<feature type="binding site" evidence="11">
    <location>
        <begin position="99"/>
        <end position="106"/>
    </location>
    <ligand>
        <name>ATP</name>
        <dbReference type="ChEBI" id="CHEBI:30616"/>
    </ligand>
</feature>
<evidence type="ECO:0000256" key="14">
    <source>
        <dbReference type="SAM" id="MobiDB-lite"/>
    </source>
</evidence>
<dbReference type="SMART" id="SM00382">
    <property type="entry name" value="AAA"/>
    <property type="match status" value="1"/>
</dbReference>
<dbReference type="PANTHER" id="PTHR32472:SF10">
    <property type="entry name" value="DNA REPAIR PROTEIN RADA-LIKE PROTEIN"/>
    <property type="match status" value="1"/>
</dbReference>
<dbReference type="RefSeq" id="WP_184283882.1">
    <property type="nucleotide sequence ID" value="NZ_BMCO01000003.1"/>
</dbReference>
<feature type="domain" description="RecA family profile 1" evidence="15">
    <location>
        <begin position="70"/>
        <end position="218"/>
    </location>
</feature>
<dbReference type="GO" id="GO:0140664">
    <property type="term" value="F:ATP-dependent DNA damage sensor activity"/>
    <property type="evidence" value="ECO:0007669"/>
    <property type="project" value="InterPro"/>
</dbReference>
<organism evidence="16 18">
    <name type="scientific">Jeotgalicoccus coquinae</name>
    <dbReference type="NCBI Taxonomy" id="709509"/>
    <lineage>
        <taxon>Bacteria</taxon>
        <taxon>Bacillati</taxon>
        <taxon>Bacillota</taxon>
        <taxon>Bacilli</taxon>
        <taxon>Bacillales</taxon>
        <taxon>Staphylococcaceae</taxon>
        <taxon>Jeotgalicoccus</taxon>
    </lineage>
</organism>
<dbReference type="Pfam" id="PF18073">
    <property type="entry name" value="Zn_ribbon_LapB"/>
    <property type="match status" value="1"/>
</dbReference>
<keyword evidence="6 13" id="KW-0862">Zinc</keyword>
<evidence type="ECO:0000256" key="8">
    <source>
        <dbReference type="ARBA" id="ARBA00023016"/>
    </source>
</evidence>
<dbReference type="PRINTS" id="PR01874">
    <property type="entry name" value="DNAREPAIRADA"/>
</dbReference>
<evidence type="ECO:0000256" key="5">
    <source>
        <dbReference type="ARBA" id="ARBA00022801"/>
    </source>
</evidence>
<evidence type="ECO:0000259" key="15">
    <source>
        <dbReference type="PROSITE" id="PS50162"/>
    </source>
</evidence>
<evidence type="ECO:0000256" key="4">
    <source>
        <dbReference type="ARBA" id="ARBA00022771"/>
    </source>
</evidence>
<name>A0A6V7RQC8_9STAP</name>
<feature type="region of interest" description="Disordered" evidence="14">
    <location>
        <begin position="41"/>
        <end position="60"/>
    </location>
</feature>
<comment type="domain">
    <text evidence="11">The middle region has homology to RecA with ATPase motifs including the RadA KNRFG motif, while the C-terminus is homologous to Lon protease.</text>
</comment>
<accession>A0A6V7RQC8</accession>
<comment type="caution">
    <text evidence="16">The sequence shown here is derived from an EMBL/GenBank/DDBJ whole genome shotgun (WGS) entry which is preliminary data.</text>
</comment>
<dbReference type="GO" id="GO:0003684">
    <property type="term" value="F:damaged DNA binding"/>
    <property type="evidence" value="ECO:0007669"/>
    <property type="project" value="InterPro"/>
</dbReference>
<dbReference type="SUPFAM" id="SSF54211">
    <property type="entry name" value="Ribosomal protein S5 domain 2-like"/>
    <property type="match status" value="1"/>
</dbReference>
<evidence type="ECO:0000313" key="18">
    <source>
        <dbReference type="Proteomes" id="UP000534001"/>
    </source>
</evidence>
<evidence type="ECO:0000256" key="1">
    <source>
        <dbReference type="ARBA" id="ARBA00022723"/>
    </source>
</evidence>
<keyword evidence="4 13" id="KW-0863">Zinc-finger</keyword>
<dbReference type="InterPro" id="IPR014721">
    <property type="entry name" value="Ribsml_uS5_D2-typ_fold_subgr"/>
</dbReference>
<dbReference type="InterPro" id="IPR020568">
    <property type="entry name" value="Ribosomal_Su5_D2-typ_SF"/>
</dbReference>
<dbReference type="InterPro" id="IPR004504">
    <property type="entry name" value="DNA_repair_RadA"/>
</dbReference>